<keyword evidence="5 8" id="KW-0732">Signal</keyword>
<keyword evidence="3" id="KW-1134">Transmembrane beta strand</keyword>
<evidence type="ECO:0000256" key="1">
    <source>
        <dbReference type="ARBA" id="ARBA00004571"/>
    </source>
</evidence>
<dbReference type="PANTHER" id="PTHR35093:SF8">
    <property type="entry name" value="OUTER MEMBRANE PROTEIN NMB0088-RELATED"/>
    <property type="match status" value="1"/>
</dbReference>
<evidence type="ECO:0000313" key="10">
    <source>
        <dbReference type="Proteomes" id="UP000243525"/>
    </source>
</evidence>
<evidence type="ECO:0000256" key="2">
    <source>
        <dbReference type="ARBA" id="ARBA00008163"/>
    </source>
</evidence>
<sequence>MRPITNSFFMKRISLLVLATMFAVPASFAGGLLTNTNQSVHFLRNPARNASMEIDAAYTNPAGLTFLSDGFHFSLTNQSAFQTRTINSTFTGFAFAEGNNGSAAKQFKGEASVPIIPSFQLAYKRDKVVFSTSFGITGGGGKAIFNEGLASFESSISMLPIMLSQKGIETSAYSVDSYMEGRQYIFGWQLNGSYQLSEHFSVGVGLRLNVVNNKYVGHLRNISINPTHPALNPTGSMMKATDFFNGAYTAATSTANTMAGIESQGYGAATLGQLVNAGMMTQAQVDQLAQGLGVTSATAGAMDVSSVKQGYVTVAATNKAYEESVGDKNLDCTQTGWGVTPILSLNYHTGGLNLAARYEFVTSLNVQNKTKVDDTGLYTDGVNTPHDIPALLSLGAEYAITKHWKIAAGYHHYFDSDAEMANDKQQYIDGGINEFLFGTEYQLTEQLLLSFGGQITRSGVTDDYQTDMSFSLNSYSLGFGGAYNISPALRLNLAYFFTDYDDWTKTSTNYNGTGLPGTDVFARTNKVFGIGIDYKF</sequence>
<evidence type="ECO:0000256" key="5">
    <source>
        <dbReference type="ARBA" id="ARBA00022729"/>
    </source>
</evidence>
<accession>A0A2T5C244</accession>
<reference evidence="9 10" key="1">
    <citation type="submission" date="2018-04" db="EMBL/GenBank/DDBJ databases">
        <title>Genomic Encyclopedia of Archaeal and Bacterial Type Strains, Phase II (KMG-II): from individual species to whole genera.</title>
        <authorList>
            <person name="Goeker M."/>
        </authorList>
    </citation>
    <scope>NUCLEOTIDE SEQUENCE [LARGE SCALE GENOMIC DNA]</scope>
    <source>
        <strain evidence="9 10">DSM 28823</strain>
    </source>
</reference>
<comment type="similarity">
    <text evidence="2">Belongs to the OmpP1/FadL family.</text>
</comment>
<evidence type="ECO:0000313" key="9">
    <source>
        <dbReference type="EMBL" id="PTN08731.1"/>
    </source>
</evidence>
<evidence type="ECO:0000256" key="3">
    <source>
        <dbReference type="ARBA" id="ARBA00022452"/>
    </source>
</evidence>
<dbReference type="SUPFAM" id="SSF56935">
    <property type="entry name" value="Porins"/>
    <property type="match status" value="1"/>
</dbReference>
<keyword evidence="6" id="KW-0472">Membrane</keyword>
<dbReference type="AlphaFoldDB" id="A0A2T5C244"/>
<dbReference type="GO" id="GO:0015483">
    <property type="term" value="F:long-chain fatty acid transporting porin activity"/>
    <property type="evidence" value="ECO:0007669"/>
    <property type="project" value="TreeGrafter"/>
</dbReference>
<dbReference type="GO" id="GO:0009279">
    <property type="term" value="C:cell outer membrane"/>
    <property type="evidence" value="ECO:0007669"/>
    <property type="project" value="UniProtKB-SubCell"/>
</dbReference>
<dbReference type="InterPro" id="IPR005017">
    <property type="entry name" value="OMPP1/FadL/TodX"/>
</dbReference>
<keyword evidence="4" id="KW-0812">Transmembrane</keyword>
<evidence type="ECO:0008006" key="11">
    <source>
        <dbReference type="Google" id="ProtNLM"/>
    </source>
</evidence>
<organism evidence="9 10">
    <name type="scientific">Mangrovibacterium marinum</name>
    <dbReference type="NCBI Taxonomy" id="1639118"/>
    <lineage>
        <taxon>Bacteria</taxon>
        <taxon>Pseudomonadati</taxon>
        <taxon>Bacteroidota</taxon>
        <taxon>Bacteroidia</taxon>
        <taxon>Marinilabiliales</taxon>
        <taxon>Prolixibacteraceae</taxon>
        <taxon>Mangrovibacterium</taxon>
    </lineage>
</organism>
<feature type="chain" id="PRO_5015611998" description="Long-chain fatty acid transport protein" evidence="8">
    <location>
        <begin position="30"/>
        <end position="536"/>
    </location>
</feature>
<dbReference type="Gene3D" id="2.40.160.60">
    <property type="entry name" value="Outer membrane protein transport protein (OMPP1/FadL/TodX)"/>
    <property type="match status" value="1"/>
</dbReference>
<evidence type="ECO:0000256" key="4">
    <source>
        <dbReference type="ARBA" id="ARBA00022692"/>
    </source>
</evidence>
<evidence type="ECO:0000256" key="6">
    <source>
        <dbReference type="ARBA" id="ARBA00023136"/>
    </source>
</evidence>
<gene>
    <name evidence="9" type="ORF">C8N47_10789</name>
</gene>
<keyword evidence="10" id="KW-1185">Reference proteome</keyword>
<comment type="subcellular location">
    <subcellularLocation>
        <location evidence="1">Cell outer membrane</location>
        <topology evidence="1">Multi-pass membrane protein</topology>
    </subcellularLocation>
</comment>
<feature type="signal peptide" evidence="8">
    <location>
        <begin position="1"/>
        <end position="29"/>
    </location>
</feature>
<comment type="caution">
    <text evidence="9">The sequence shown here is derived from an EMBL/GenBank/DDBJ whole genome shotgun (WGS) entry which is preliminary data.</text>
</comment>
<dbReference type="PANTHER" id="PTHR35093">
    <property type="entry name" value="OUTER MEMBRANE PROTEIN NMB0088-RELATED"/>
    <property type="match status" value="1"/>
</dbReference>
<proteinExistence type="inferred from homology"/>
<protein>
    <recommendedName>
        <fullName evidence="11">Long-chain fatty acid transport protein</fullName>
    </recommendedName>
</protein>
<evidence type="ECO:0000256" key="8">
    <source>
        <dbReference type="SAM" id="SignalP"/>
    </source>
</evidence>
<evidence type="ECO:0000256" key="7">
    <source>
        <dbReference type="ARBA" id="ARBA00023237"/>
    </source>
</evidence>
<keyword evidence="7" id="KW-0998">Cell outer membrane</keyword>
<name>A0A2T5C244_9BACT</name>
<dbReference type="EMBL" id="QAAD01000007">
    <property type="protein sequence ID" value="PTN08731.1"/>
    <property type="molecule type" value="Genomic_DNA"/>
</dbReference>
<dbReference type="Proteomes" id="UP000243525">
    <property type="component" value="Unassembled WGS sequence"/>
</dbReference>